<name>A0A2A2TI07_9CYAN</name>
<dbReference type="RefSeq" id="WP_095722388.1">
    <property type="nucleotide sequence ID" value="NZ_NTFS01000151.1"/>
</dbReference>
<dbReference type="AlphaFoldDB" id="A0A2A2TI07"/>
<evidence type="ECO:0000313" key="3">
    <source>
        <dbReference type="EMBL" id="PAX53316.1"/>
    </source>
</evidence>
<dbReference type="OrthoDB" id="426582at2"/>
<feature type="transmembrane region" description="Helical" evidence="1">
    <location>
        <begin position="20"/>
        <end position="37"/>
    </location>
</feature>
<feature type="domain" description="DUF6737" evidence="2">
    <location>
        <begin position="8"/>
        <end position="64"/>
    </location>
</feature>
<dbReference type="EMBL" id="NTFS01000151">
    <property type="protein sequence ID" value="PAX53316.1"/>
    <property type="molecule type" value="Genomic_DNA"/>
</dbReference>
<evidence type="ECO:0000259" key="2">
    <source>
        <dbReference type="Pfam" id="PF20522"/>
    </source>
</evidence>
<dbReference type="Proteomes" id="UP000218238">
    <property type="component" value="Unassembled WGS sequence"/>
</dbReference>
<keyword evidence="1" id="KW-0812">Transmembrane</keyword>
<dbReference type="PANTHER" id="PTHR36046:SF1">
    <property type="entry name" value="DUF6737 DOMAIN-CONTAINING PROTEIN"/>
    <property type="match status" value="1"/>
</dbReference>
<proteinExistence type="predicted"/>
<dbReference type="PANTHER" id="PTHR36046">
    <property type="entry name" value="PROTEIN, PUTATIVE-RELATED"/>
    <property type="match status" value="1"/>
</dbReference>
<evidence type="ECO:0000313" key="4">
    <source>
        <dbReference type="Proteomes" id="UP000218238"/>
    </source>
</evidence>
<keyword evidence="4" id="KW-1185">Reference proteome</keyword>
<accession>A0A2A2TI07</accession>
<dbReference type="Pfam" id="PF20522">
    <property type="entry name" value="DUF6737"/>
    <property type="match status" value="1"/>
</dbReference>
<dbReference type="InterPro" id="IPR046625">
    <property type="entry name" value="DUF6737"/>
</dbReference>
<gene>
    <name evidence="3" type="ORF">CK510_14575</name>
</gene>
<reference evidence="3 4" key="1">
    <citation type="submission" date="2017-08" db="EMBL/GenBank/DDBJ databases">
        <title>Draft genome sequence of filamentous cyanobacterium Calothrix elsteri CCALA 953.</title>
        <authorList>
            <person name="Gagunashvili A.N."/>
            <person name="Elster J."/>
            <person name="Andresson O.S."/>
        </authorList>
    </citation>
    <scope>NUCLEOTIDE SEQUENCE [LARGE SCALE GENOMIC DNA]</scope>
    <source>
        <strain evidence="3 4">CCALA 953</strain>
    </source>
</reference>
<protein>
    <recommendedName>
        <fullName evidence="2">DUF6737 domain-containing protein</fullName>
    </recommendedName>
</protein>
<comment type="caution">
    <text evidence="3">The sequence shown here is derived from an EMBL/GenBank/DDBJ whole genome shotgun (WGS) entry which is preliminary data.</text>
</comment>
<sequence>MTEEKSINIWNYKPWWCQPWSIFLTTVIIISASWLIFKIIWLTIIVAIPMLTWMIFFIFIYPKLIASSGDLKSE</sequence>
<keyword evidence="1" id="KW-1133">Transmembrane helix</keyword>
<feature type="transmembrane region" description="Helical" evidence="1">
    <location>
        <begin position="44"/>
        <end position="64"/>
    </location>
</feature>
<evidence type="ECO:0000256" key="1">
    <source>
        <dbReference type="SAM" id="Phobius"/>
    </source>
</evidence>
<keyword evidence="1" id="KW-0472">Membrane</keyword>
<organism evidence="3 4">
    <name type="scientific">Brunnivagina elsteri CCALA 953</name>
    <dbReference type="NCBI Taxonomy" id="987040"/>
    <lineage>
        <taxon>Bacteria</taxon>
        <taxon>Bacillati</taxon>
        <taxon>Cyanobacteriota</taxon>
        <taxon>Cyanophyceae</taxon>
        <taxon>Nostocales</taxon>
        <taxon>Calotrichaceae</taxon>
        <taxon>Brunnivagina</taxon>
    </lineage>
</organism>